<accession>A0A2P8FHN0</accession>
<evidence type="ECO:0000313" key="2">
    <source>
        <dbReference type="EMBL" id="PSL21196.1"/>
    </source>
</evidence>
<name>A0A2P8FHN0_9RHOB</name>
<dbReference type="EMBL" id="PYGJ01000002">
    <property type="protein sequence ID" value="PSL21196.1"/>
    <property type="molecule type" value="Genomic_DNA"/>
</dbReference>
<keyword evidence="3" id="KW-1185">Reference proteome</keyword>
<feature type="transmembrane region" description="Helical" evidence="1">
    <location>
        <begin position="12"/>
        <end position="33"/>
    </location>
</feature>
<dbReference type="OrthoDB" id="7867799at2"/>
<proteinExistence type="predicted"/>
<keyword evidence="1" id="KW-0472">Membrane</keyword>
<protein>
    <submittedName>
        <fullName evidence="2">Uncharacterized protein DUF1127</fullName>
    </submittedName>
</protein>
<sequence>MAYTATPSTQTYSLSKILAAPFVAFANFCVTVAESNSRMQQVQALQKLSDAELAERGLTRDTIVRFVFRDHMHI</sequence>
<gene>
    <name evidence="2" type="ORF">CLV88_102316</name>
</gene>
<evidence type="ECO:0000313" key="3">
    <source>
        <dbReference type="Proteomes" id="UP000240418"/>
    </source>
</evidence>
<keyword evidence="1" id="KW-0812">Transmembrane</keyword>
<comment type="caution">
    <text evidence="2">The sequence shown here is derived from an EMBL/GenBank/DDBJ whole genome shotgun (WGS) entry which is preliminary data.</text>
</comment>
<keyword evidence="1" id="KW-1133">Transmembrane helix</keyword>
<dbReference type="Proteomes" id="UP000240418">
    <property type="component" value="Unassembled WGS sequence"/>
</dbReference>
<evidence type="ECO:0000256" key="1">
    <source>
        <dbReference type="SAM" id="Phobius"/>
    </source>
</evidence>
<dbReference type="AlphaFoldDB" id="A0A2P8FHN0"/>
<organism evidence="2 3">
    <name type="scientific">Shimia abyssi</name>
    <dbReference type="NCBI Taxonomy" id="1662395"/>
    <lineage>
        <taxon>Bacteria</taxon>
        <taxon>Pseudomonadati</taxon>
        <taxon>Pseudomonadota</taxon>
        <taxon>Alphaproteobacteria</taxon>
        <taxon>Rhodobacterales</taxon>
        <taxon>Roseobacteraceae</taxon>
    </lineage>
</organism>
<reference evidence="2 3" key="1">
    <citation type="submission" date="2018-03" db="EMBL/GenBank/DDBJ databases">
        <title>Genomic Encyclopedia of Archaeal and Bacterial Type Strains, Phase II (KMG-II): from individual species to whole genera.</title>
        <authorList>
            <person name="Goeker M."/>
        </authorList>
    </citation>
    <scope>NUCLEOTIDE SEQUENCE [LARGE SCALE GENOMIC DNA]</scope>
    <source>
        <strain evidence="2 3">DSM 100673</strain>
    </source>
</reference>